<sequence>MILPSDKEYTQTKRIILGTERMKPEFVPLAEWIDKTFNVKTINIIYDTLDNKTPRVQIFFEYEKEKNKFLTNDISYFDKSKQKAIGEKFAEIIKQQGLSKNNGSFSNIFGLNKNGIYLTDNVFVIYGAFKPIAKLEATYKITQKQTEEFINSFDNKDIWTISIGFNIPTFFMFTDEKVKEYDKPEIKTMWADKFFDFIKPFDEFNYFKRTDIQVYLDSKENFDKNYESNWYYYYK</sequence>
<reference evidence="1 2" key="1">
    <citation type="submission" date="2017-07" db="EMBL/GenBank/DDBJ databases">
        <title>Flavobacterium cyanobacteriorum sp. nov., isolated from cyanobacterial aggregates in a eutrophic lake.</title>
        <authorList>
            <person name="Cai H."/>
        </authorList>
    </citation>
    <scope>NUCLEOTIDE SEQUENCE [LARGE SCALE GENOMIC DNA]</scope>
    <source>
        <strain evidence="1 2">TH021</strain>
    </source>
</reference>
<name>A0A255Z961_9FLAO</name>
<evidence type="ECO:0000313" key="1">
    <source>
        <dbReference type="EMBL" id="OYQ38103.1"/>
    </source>
</evidence>
<dbReference type="Proteomes" id="UP000216605">
    <property type="component" value="Unassembled WGS sequence"/>
</dbReference>
<dbReference type="EMBL" id="NOXV01000236">
    <property type="protein sequence ID" value="OYQ38103.1"/>
    <property type="molecule type" value="Genomic_DNA"/>
</dbReference>
<dbReference type="OrthoDB" id="345849at2"/>
<dbReference type="AlphaFoldDB" id="A0A255Z961"/>
<protein>
    <submittedName>
        <fullName evidence="1">Uncharacterized protein</fullName>
    </submittedName>
</protein>
<gene>
    <name evidence="1" type="ORF">CHU92_06595</name>
</gene>
<proteinExistence type="predicted"/>
<accession>A0A255Z961</accession>
<comment type="caution">
    <text evidence="1">The sequence shown here is derived from an EMBL/GenBank/DDBJ whole genome shotgun (WGS) entry which is preliminary data.</text>
</comment>
<evidence type="ECO:0000313" key="2">
    <source>
        <dbReference type="Proteomes" id="UP000216605"/>
    </source>
</evidence>
<organism evidence="1 2">
    <name type="scientific">Flavobacterium cyanobacteriorum</name>
    <dbReference type="NCBI Taxonomy" id="2022802"/>
    <lineage>
        <taxon>Bacteria</taxon>
        <taxon>Pseudomonadati</taxon>
        <taxon>Bacteroidota</taxon>
        <taxon>Flavobacteriia</taxon>
        <taxon>Flavobacteriales</taxon>
        <taxon>Flavobacteriaceae</taxon>
        <taxon>Flavobacterium</taxon>
    </lineage>
</organism>
<keyword evidence="2" id="KW-1185">Reference proteome</keyword>
<dbReference type="RefSeq" id="WP_094413830.1">
    <property type="nucleotide sequence ID" value="NZ_NOXV01000236.1"/>
</dbReference>